<evidence type="ECO:0000313" key="2">
    <source>
        <dbReference type="EMBL" id="OGY45307.1"/>
    </source>
</evidence>
<dbReference type="AlphaFoldDB" id="A0A1G1Y169"/>
<gene>
    <name evidence="2" type="ORF">A2729_00505</name>
</gene>
<evidence type="ECO:0000313" key="3">
    <source>
        <dbReference type="Proteomes" id="UP000178930"/>
    </source>
</evidence>
<dbReference type="STRING" id="1797532.A2729_00505"/>
<sequence length="80" mass="9147">MKAIIQRMWQSLVSKPNPEWLKLRAAFLLILLIAVFMVAFYGHSGRIRILENELQITNGQIKGLIENLVTSLVAEKKRGK</sequence>
<keyword evidence="1" id="KW-0472">Membrane</keyword>
<proteinExistence type="predicted"/>
<protein>
    <submittedName>
        <fullName evidence="2">Uncharacterized protein</fullName>
    </submittedName>
</protein>
<comment type="caution">
    <text evidence="2">The sequence shown here is derived from an EMBL/GenBank/DDBJ whole genome shotgun (WGS) entry which is preliminary data.</text>
</comment>
<reference evidence="2 3" key="1">
    <citation type="journal article" date="2016" name="Nat. Commun.">
        <title>Thousands of microbial genomes shed light on interconnected biogeochemical processes in an aquifer system.</title>
        <authorList>
            <person name="Anantharaman K."/>
            <person name="Brown C.T."/>
            <person name="Hug L.A."/>
            <person name="Sharon I."/>
            <person name="Castelle C.J."/>
            <person name="Probst A.J."/>
            <person name="Thomas B.C."/>
            <person name="Singh A."/>
            <person name="Wilkins M.J."/>
            <person name="Karaoz U."/>
            <person name="Brodie E.L."/>
            <person name="Williams K.H."/>
            <person name="Hubbard S.S."/>
            <person name="Banfield J.F."/>
        </authorList>
    </citation>
    <scope>NUCLEOTIDE SEQUENCE [LARGE SCALE GENOMIC DNA]</scope>
</reference>
<dbReference type="Proteomes" id="UP000178930">
    <property type="component" value="Unassembled WGS sequence"/>
</dbReference>
<evidence type="ECO:0000256" key="1">
    <source>
        <dbReference type="SAM" id="Phobius"/>
    </source>
</evidence>
<feature type="transmembrane region" description="Helical" evidence="1">
    <location>
        <begin position="21"/>
        <end position="42"/>
    </location>
</feature>
<accession>A0A1G1Y169</accession>
<keyword evidence="1" id="KW-0812">Transmembrane</keyword>
<dbReference type="EMBL" id="MHIB01000003">
    <property type="protein sequence ID" value="OGY45307.1"/>
    <property type="molecule type" value="Genomic_DNA"/>
</dbReference>
<keyword evidence="1" id="KW-1133">Transmembrane helix</keyword>
<organism evidence="2 3">
    <name type="scientific">Candidatus Buchananbacteria bacterium RIFCSPHIGHO2_01_FULL_39_14</name>
    <dbReference type="NCBI Taxonomy" id="1797532"/>
    <lineage>
        <taxon>Bacteria</taxon>
        <taxon>Candidatus Buchananiibacteriota</taxon>
    </lineage>
</organism>
<name>A0A1G1Y169_9BACT</name>